<reference evidence="13" key="1">
    <citation type="journal article" date="2010" name="Genome Biol.">
        <title>Genome sequence of the necrotrophic plant pathogen Pythium ultimum reveals original pathogenicity mechanisms and effector repertoire.</title>
        <authorList>
            <person name="Levesque C.A."/>
            <person name="Brouwer H."/>
            <person name="Cano L."/>
            <person name="Hamilton J.P."/>
            <person name="Holt C."/>
            <person name="Huitema E."/>
            <person name="Raffaele S."/>
            <person name="Robideau G.P."/>
            <person name="Thines M."/>
            <person name="Win J."/>
            <person name="Zerillo M.M."/>
            <person name="Beakes G.W."/>
            <person name="Boore J.L."/>
            <person name="Busam D."/>
            <person name="Dumas B."/>
            <person name="Ferriera S."/>
            <person name="Fuerstenberg S.I."/>
            <person name="Gachon C.M."/>
            <person name="Gaulin E."/>
            <person name="Govers F."/>
            <person name="Grenville-Briggs L."/>
            <person name="Horner N."/>
            <person name="Hostetler J."/>
            <person name="Jiang R.H."/>
            <person name="Johnson J."/>
            <person name="Krajaejun T."/>
            <person name="Lin H."/>
            <person name="Meijer H.J."/>
            <person name="Moore B."/>
            <person name="Morris P."/>
            <person name="Phuntmart V."/>
            <person name="Puiu D."/>
            <person name="Shetty J."/>
            <person name="Stajich J.E."/>
            <person name="Tripathy S."/>
            <person name="Wawra S."/>
            <person name="van West P."/>
            <person name="Whitty B.R."/>
            <person name="Coutinho P.M."/>
            <person name="Henrissat B."/>
            <person name="Martin F."/>
            <person name="Thomas P.D."/>
            <person name="Tyler B.M."/>
            <person name="De Vries R.P."/>
            <person name="Kamoun S."/>
            <person name="Yandell M."/>
            <person name="Tisserat N."/>
            <person name="Buell C.R."/>
        </authorList>
    </citation>
    <scope>NUCLEOTIDE SEQUENCE</scope>
    <source>
        <strain evidence="13">DAOM:BR144</strain>
    </source>
</reference>
<dbReference type="PROSITE" id="PS51285">
    <property type="entry name" value="AGC_KINASE_CTER"/>
    <property type="match status" value="1"/>
</dbReference>
<dbReference type="InParanoid" id="K3WU55"/>
<feature type="region of interest" description="Disordered" evidence="9">
    <location>
        <begin position="699"/>
        <end position="720"/>
    </location>
</feature>
<dbReference type="InterPro" id="IPR000719">
    <property type="entry name" value="Prot_kinase_dom"/>
</dbReference>
<dbReference type="GO" id="GO:0035556">
    <property type="term" value="P:intracellular signal transduction"/>
    <property type="evidence" value="ECO:0007669"/>
    <property type="project" value="TreeGrafter"/>
</dbReference>
<keyword evidence="5" id="KW-0418">Kinase</keyword>
<keyword evidence="4" id="KW-0547">Nucleotide-binding</keyword>
<keyword evidence="3" id="KW-0808">Transferase</keyword>
<dbReference type="OMA" id="KMSKMRA"/>
<dbReference type="SMART" id="SM00220">
    <property type="entry name" value="S_TKc"/>
    <property type="match status" value="1"/>
</dbReference>
<dbReference type="PANTHER" id="PTHR24356">
    <property type="entry name" value="SERINE/THREONINE-PROTEIN KINASE"/>
    <property type="match status" value="1"/>
</dbReference>
<evidence type="ECO:0000256" key="6">
    <source>
        <dbReference type="ARBA" id="ARBA00022840"/>
    </source>
</evidence>
<dbReference type="HOGENOM" id="CLU_319718_0_0_1"/>
<dbReference type="Pfam" id="PF00069">
    <property type="entry name" value="Pkinase"/>
    <property type="match status" value="2"/>
</dbReference>
<dbReference type="Gene3D" id="3.30.200.20">
    <property type="entry name" value="Phosphorylase Kinase, domain 1"/>
    <property type="match status" value="2"/>
</dbReference>
<reference evidence="12" key="3">
    <citation type="submission" date="2015-02" db="UniProtKB">
        <authorList>
            <consortium name="EnsemblProtists"/>
        </authorList>
    </citation>
    <scope>IDENTIFICATION</scope>
    <source>
        <strain evidence="12">DAOM BR144</strain>
    </source>
</reference>
<dbReference type="InterPro" id="IPR050236">
    <property type="entry name" value="Ser_Thr_kinase_AGC"/>
</dbReference>
<evidence type="ECO:0000256" key="1">
    <source>
        <dbReference type="ARBA" id="ARBA00012513"/>
    </source>
</evidence>
<name>K3WU55_GLOUD</name>
<feature type="compositionally biased region" description="Basic residues" evidence="9">
    <location>
        <begin position="705"/>
        <end position="714"/>
    </location>
</feature>
<feature type="region of interest" description="Disordered" evidence="9">
    <location>
        <begin position="1"/>
        <end position="26"/>
    </location>
</feature>
<evidence type="ECO:0000256" key="9">
    <source>
        <dbReference type="SAM" id="MobiDB-lite"/>
    </source>
</evidence>
<dbReference type="FunFam" id="3.30.200.20:FF:000042">
    <property type="entry name" value="Aurora kinase A"/>
    <property type="match status" value="1"/>
</dbReference>
<dbReference type="Proteomes" id="UP000019132">
    <property type="component" value="Unassembled WGS sequence"/>
</dbReference>
<evidence type="ECO:0000313" key="13">
    <source>
        <dbReference type="Proteomes" id="UP000019132"/>
    </source>
</evidence>
<comment type="catalytic activity">
    <reaction evidence="8">
        <text>L-seryl-[protein] + ATP = O-phospho-L-seryl-[protein] + ADP + H(+)</text>
        <dbReference type="Rhea" id="RHEA:17989"/>
        <dbReference type="Rhea" id="RHEA-COMP:9863"/>
        <dbReference type="Rhea" id="RHEA-COMP:11604"/>
        <dbReference type="ChEBI" id="CHEBI:15378"/>
        <dbReference type="ChEBI" id="CHEBI:29999"/>
        <dbReference type="ChEBI" id="CHEBI:30616"/>
        <dbReference type="ChEBI" id="CHEBI:83421"/>
        <dbReference type="ChEBI" id="CHEBI:456216"/>
        <dbReference type="EC" id="2.7.11.1"/>
    </reaction>
</comment>
<accession>K3WU55</accession>
<comment type="catalytic activity">
    <reaction evidence="7">
        <text>L-threonyl-[protein] + ATP = O-phospho-L-threonyl-[protein] + ADP + H(+)</text>
        <dbReference type="Rhea" id="RHEA:46608"/>
        <dbReference type="Rhea" id="RHEA-COMP:11060"/>
        <dbReference type="Rhea" id="RHEA-COMP:11605"/>
        <dbReference type="ChEBI" id="CHEBI:15378"/>
        <dbReference type="ChEBI" id="CHEBI:30013"/>
        <dbReference type="ChEBI" id="CHEBI:30616"/>
        <dbReference type="ChEBI" id="CHEBI:61977"/>
        <dbReference type="ChEBI" id="CHEBI:456216"/>
        <dbReference type="EC" id="2.7.11.1"/>
    </reaction>
</comment>
<proteinExistence type="predicted"/>
<dbReference type="eggNOG" id="KOG0606">
    <property type="taxonomic scope" value="Eukaryota"/>
</dbReference>
<organism evidence="12 13">
    <name type="scientific">Globisporangium ultimum (strain ATCC 200006 / CBS 805.95 / DAOM BR144)</name>
    <name type="common">Pythium ultimum</name>
    <dbReference type="NCBI Taxonomy" id="431595"/>
    <lineage>
        <taxon>Eukaryota</taxon>
        <taxon>Sar</taxon>
        <taxon>Stramenopiles</taxon>
        <taxon>Oomycota</taxon>
        <taxon>Peronosporomycetes</taxon>
        <taxon>Pythiales</taxon>
        <taxon>Pythiaceae</taxon>
        <taxon>Globisporangium</taxon>
    </lineage>
</organism>
<evidence type="ECO:0000256" key="8">
    <source>
        <dbReference type="ARBA" id="ARBA00048679"/>
    </source>
</evidence>
<dbReference type="InterPro" id="IPR008271">
    <property type="entry name" value="Ser/Thr_kinase_AS"/>
</dbReference>
<dbReference type="PROSITE" id="PS00108">
    <property type="entry name" value="PROTEIN_KINASE_ST"/>
    <property type="match status" value="1"/>
</dbReference>
<evidence type="ECO:0000313" key="12">
    <source>
        <dbReference type="EnsemblProtists" id="PYU1_T008502"/>
    </source>
</evidence>
<feature type="compositionally biased region" description="Low complexity" evidence="9">
    <location>
        <begin position="901"/>
        <end position="920"/>
    </location>
</feature>
<reference evidence="13" key="2">
    <citation type="submission" date="2010-04" db="EMBL/GenBank/DDBJ databases">
        <authorList>
            <person name="Buell R."/>
            <person name="Hamilton J."/>
            <person name="Hostetler J."/>
        </authorList>
    </citation>
    <scope>NUCLEOTIDE SEQUENCE [LARGE SCALE GENOMIC DNA]</scope>
    <source>
        <strain evidence="13">DAOM:BR144</strain>
    </source>
</reference>
<dbReference type="EC" id="2.7.11.1" evidence="1"/>
<dbReference type="AlphaFoldDB" id="K3WU55"/>
<evidence type="ECO:0000256" key="5">
    <source>
        <dbReference type="ARBA" id="ARBA00022777"/>
    </source>
</evidence>
<dbReference type="InterPro" id="IPR011009">
    <property type="entry name" value="Kinase-like_dom_sf"/>
</dbReference>
<evidence type="ECO:0000256" key="3">
    <source>
        <dbReference type="ARBA" id="ARBA00022679"/>
    </source>
</evidence>
<dbReference type="PANTHER" id="PTHR24356:SF1">
    <property type="entry name" value="SERINE_THREONINE-PROTEIN KINASE GREATWALL"/>
    <property type="match status" value="1"/>
</dbReference>
<dbReference type="STRING" id="431595.K3WU55"/>
<keyword evidence="6" id="KW-0067">ATP-binding</keyword>
<evidence type="ECO:0000256" key="7">
    <source>
        <dbReference type="ARBA" id="ARBA00047899"/>
    </source>
</evidence>
<dbReference type="CDD" id="cd05579">
    <property type="entry name" value="STKc_MAST_like"/>
    <property type="match status" value="1"/>
</dbReference>
<feature type="domain" description="AGC-kinase C-terminal" evidence="11">
    <location>
        <begin position="818"/>
        <end position="900"/>
    </location>
</feature>
<protein>
    <recommendedName>
        <fullName evidence="1">non-specific serine/threonine protein kinase</fullName>
        <ecNumber evidence="1">2.7.11.1</ecNumber>
    </recommendedName>
</protein>
<evidence type="ECO:0000259" key="10">
    <source>
        <dbReference type="PROSITE" id="PS50011"/>
    </source>
</evidence>
<feature type="region of interest" description="Disordered" evidence="9">
    <location>
        <begin position="896"/>
        <end position="923"/>
    </location>
</feature>
<feature type="domain" description="Protein kinase" evidence="10">
    <location>
        <begin position="490"/>
        <end position="817"/>
    </location>
</feature>
<dbReference type="GO" id="GO:0005524">
    <property type="term" value="F:ATP binding"/>
    <property type="evidence" value="ECO:0007669"/>
    <property type="project" value="UniProtKB-KW"/>
</dbReference>
<evidence type="ECO:0000256" key="2">
    <source>
        <dbReference type="ARBA" id="ARBA00022527"/>
    </source>
</evidence>
<dbReference type="GO" id="GO:0004674">
    <property type="term" value="F:protein serine/threonine kinase activity"/>
    <property type="evidence" value="ECO:0007669"/>
    <property type="project" value="UniProtKB-KW"/>
</dbReference>
<keyword evidence="2" id="KW-0723">Serine/threonine-protein kinase</keyword>
<dbReference type="VEuPathDB" id="FungiDB:PYU1_G008486"/>
<dbReference type="PROSITE" id="PS50011">
    <property type="entry name" value="PROTEIN_KINASE_DOM"/>
    <property type="match status" value="1"/>
</dbReference>
<keyword evidence="13" id="KW-1185">Reference proteome</keyword>
<dbReference type="EnsemblProtists" id="PYU1_T008502">
    <property type="protein sequence ID" value="PYU1_T008502"/>
    <property type="gene ID" value="PYU1_G008486"/>
</dbReference>
<dbReference type="EMBL" id="GL376613">
    <property type="status" value="NOT_ANNOTATED_CDS"/>
    <property type="molecule type" value="Genomic_DNA"/>
</dbReference>
<sequence length="1019" mass="113858">MPMDDEEESERTQQQQDDDNADEIARLAVMRIQPPTADENNSSNSRTTAMEHLDTAAHRRDGTLNNSKMKHCASTTMAVGVLELLREELKLEIAPRKLLRQFSLNIPPSGTSQDFRSAVLSRNVLQHGSPSALGVLERWEKNHVKWRHLGSNISSLNEMEKQPSGLESPLFMNEEPVAMAQSTPQNSLIPIESSPERVLPYARNETFEAQFGHGFLGLEFVVDEARQEVVVKSVQAAPGAWSATTMQLPPTATITRGLIVDAINGHELGGVPPEDILDLLQYSERPITVRFRRSGISVVVCKLCECKVDAAKLDEHTNYCVMSKRFELEADQINNTLTKMATSINTNLQADSLRTYFHPEDLHFYNALRVVAIQASSCDVTSVESFALCSRLVKILDRIRQQEPPESLSFAVDRGLKYCTRIRNLIHAKMSKMRATQKVMLLHAEGPQDRLRTPFHRTKSLEEKENNAVTPHTTKTRRRSSACRVSIRDFQIVKPISKGAFGKVYLARKKTTGDQYAIKVLAKEHLLRKKQHIENIETERDILVNIESPFVVKLFWTFQTKRNLYLVMEYLPGGDFMSLLECIVQLEEQVARVYIAEVALALNHLHSKGCVHRDLKPDNILISSTGHIKLTDFGLSEEAVNLSDSESETHDIDKDFFGDGDMFLADGIPAAGGLSREKTSESSEQFGLDANISAFFDASKPPSRNSKHKKKQTHPHTYGRCGTPDYLSPEIILGAEHGPPVDYWALGIIMYEMLVGFPPFNDDTVEAIFNNILERQILWPDGEKCLSDDAMDLISKFLEPDPALRLNWEGLTKHRFFDGIDWDTLLDSIPPFVPTLEGPNDTSYFNNRNLTDIFIDDDEFEFDAKSDDSSVPDNVAVVTSEDDLFASDENTRNALSGDLDAVNGASESSNSSDTTNDSVSGIGGDRGVKLGAKVDQPTSLFSSDALLQNDEDEYGENNNFKFPSGMYDNSRDAGSVEVFRSFSYTNMNALAAASRTEAELMTDTRLLEVENLSSLSILI</sequence>
<dbReference type="InterPro" id="IPR000961">
    <property type="entry name" value="AGC-kinase_C"/>
</dbReference>
<dbReference type="SUPFAM" id="SSF56112">
    <property type="entry name" value="Protein kinase-like (PK-like)"/>
    <property type="match status" value="1"/>
</dbReference>
<evidence type="ECO:0000256" key="4">
    <source>
        <dbReference type="ARBA" id="ARBA00022741"/>
    </source>
</evidence>
<dbReference type="Gene3D" id="1.10.510.10">
    <property type="entry name" value="Transferase(Phosphotransferase) domain 1"/>
    <property type="match status" value="2"/>
</dbReference>
<evidence type="ECO:0000259" key="11">
    <source>
        <dbReference type="PROSITE" id="PS51285"/>
    </source>
</evidence>